<dbReference type="Proteomes" id="UP001306592">
    <property type="component" value="Unassembled WGS sequence"/>
</dbReference>
<comment type="caution">
    <text evidence="1">The sequence shown here is derived from an EMBL/GenBank/DDBJ whole genome shotgun (WGS) entry which is preliminary data.</text>
</comment>
<keyword evidence="2" id="KW-1185">Reference proteome</keyword>
<evidence type="ECO:0000313" key="2">
    <source>
        <dbReference type="Proteomes" id="UP001306592"/>
    </source>
</evidence>
<evidence type="ECO:0000313" key="1">
    <source>
        <dbReference type="EMBL" id="MEI2684243.1"/>
    </source>
</evidence>
<dbReference type="RefSeq" id="WP_336203865.1">
    <property type="nucleotide sequence ID" value="NZ_JBANEI010000023.1"/>
</dbReference>
<proteinExistence type="predicted"/>
<sequence>MRDGGGGKFQCTGEWNGEKFDRVIEAEDESDAREHWWFWAWSQGASLTNLHVKRLVH</sequence>
<name>A0ABU8DL47_ERWAP</name>
<dbReference type="EMBL" id="JBANEI010000023">
    <property type="protein sequence ID" value="MEI2684243.1"/>
    <property type="molecule type" value="Genomic_DNA"/>
</dbReference>
<organism evidence="1 2">
    <name type="scientific">Erwinia aphidicola</name>
    <dbReference type="NCBI Taxonomy" id="68334"/>
    <lineage>
        <taxon>Bacteria</taxon>
        <taxon>Pseudomonadati</taxon>
        <taxon>Pseudomonadota</taxon>
        <taxon>Gammaproteobacteria</taxon>
        <taxon>Enterobacterales</taxon>
        <taxon>Erwiniaceae</taxon>
        <taxon>Erwinia</taxon>
    </lineage>
</organism>
<gene>
    <name evidence="1" type="ORF">V8N49_21630</name>
</gene>
<accession>A0ABU8DL47</accession>
<protein>
    <submittedName>
        <fullName evidence="1">Uncharacterized protein</fullName>
    </submittedName>
</protein>
<reference evidence="1 2" key="1">
    <citation type="submission" date="2024-02" db="EMBL/GenBank/DDBJ databases">
        <title>First report Erwinia aphidicola in onion in Chile.</title>
        <authorList>
            <person name="Valenzuela M."/>
            <person name="Pena M."/>
            <person name="Dutta B."/>
        </authorList>
    </citation>
    <scope>NUCLEOTIDE SEQUENCE [LARGE SCALE GENOMIC DNA]</scope>
    <source>
        <strain evidence="1 2">QCJ3A</strain>
    </source>
</reference>